<feature type="domain" description="ABC transmembrane type-1" evidence="9">
    <location>
        <begin position="67"/>
        <end position="273"/>
    </location>
</feature>
<dbReference type="AlphaFoldDB" id="A0A923NIE5"/>
<proteinExistence type="inferred from homology"/>
<accession>A0A923NIE5</accession>
<evidence type="ECO:0000256" key="6">
    <source>
        <dbReference type="ARBA" id="ARBA00022989"/>
    </source>
</evidence>
<reference evidence="10" key="1">
    <citation type="submission" date="2020-08" db="EMBL/GenBank/DDBJ databases">
        <title>Genome public.</title>
        <authorList>
            <person name="Liu C."/>
            <person name="Sun Q."/>
        </authorList>
    </citation>
    <scope>NUCLEOTIDE SEQUENCE</scope>
    <source>
        <strain evidence="10">BX12</strain>
    </source>
</reference>
<evidence type="ECO:0000256" key="3">
    <source>
        <dbReference type="ARBA" id="ARBA00022448"/>
    </source>
</evidence>
<dbReference type="EMBL" id="JACRYT010000001">
    <property type="protein sequence ID" value="MBC6678576.1"/>
    <property type="molecule type" value="Genomic_DNA"/>
</dbReference>
<feature type="transmembrane region" description="Helical" evidence="8">
    <location>
        <begin position="12"/>
        <end position="34"/>
    </location>
</feature>
<evidence type="ECO:0000256" key="8">
    <source>
        <dbReference type="RuleBase" id="RU363032"/>
    </source>
</evidence>
<keyword evidence="6 8" id="KW-1133">Transmembrane helix</keyword>
<feature type="transmembrane region" description="Helical" evidence="8">
    <location>
        <begin position="153"/>
        <end position="175"/>
    </location>
</feature>
<comment type="caution">
    <text evidence="10">The sequence shown here is derived from an EMBL/GenBank/DDBJ whole genome shotgun (WGS) entry which is preliminary data.</text>
</comment>
<dbReference type="GO" id="GO:0005886">
    <property type="term" value="C:plasma membrane"/>
    <property type="evidence" value="ECO:0007669"/>
    <property type="project" value="UniProtKB-SubCell"/>
</dbReference>
<evidence type="ECO:0000313" key="11">
    <source>
        <dbReference type="Proteomes" id="UP000602647"/>
    </source>
</evidence>
<dbReference type="Gene3D" id="1.10.3720.10">
    <property type="entry name" value="MetI-like"/>
    <property type="match status" value="1"/>
</dbReference>
<keyword evidence="5 8" id="KW-0812">Transmembrane</keyword>
<dbReference type="PANTHER" id="PTHR42929">
    <property type="entry name" value="INNER MEMBRANE ABC TRANSPORTER PERMEASE PROTEIN YDCU-RELATED-RELATED"/>
    <property type="match status" value="1"/>
</dbReference>
<comment type="subcellular location">
    <subcellularLocation>
        <location evidence="1 8">Cell membrane</location>
        <topology evidence="1 8">Multi-pass membrane protein</topology>
    </subcellularLocation>
</comment>
<evidence type="ECO:0000256" key="5">
    <source>
        <dbReference type="ARBA" id="ARBA00022692"/>
    </source>
</evidence>
<dbReference type="RefSeq" id="WP_187301743.1">
    <property type="nucleotide sequence ID" value="NZ_CBCTON010000002.1"/>
</dbReference>
<evidence type="ECO:0000259" key="9">
    <source>
        <dbReference type="PROSITE" id="PS50928"/>
    </source>
</evidence>
<organism evidence="10 11">
    <name type="scientific">Zhenpiania hominis</name>
    <dbReference type="NCBI Taxonomy" id="2763644"/>
    <lineage>
        <taxon>Bacteria</taxon>
        <taxon>Bacillati</taxon>
        <taxon>Bacillota</taxon>
        <taxon>Clostridia</taxon>
        <taxon>Peptostreptococcales</taxon>
        <taxon>Anaerovoracaceae</taxon>
        <taxon>Zhenpiania</taxon>
    </lineage>
</organism>
<dbReference type="PANTHER" id="PTHR42929:SF1">
    <property type="entry name" value="INNER MEMBRANE ABC TRANSPORTER PERMEASE PROTEIN YDCU-RELATED"/>
    <property type="match status" value="1"/>
</dbReference>
<evidence type="ECO:0000313" key="10">
    <source>
        <dbReference type="EMBL" id="MBC6678576.1"/>
    </source>
</evidence>
<dbReference type="Proteomes" id="UP000602647">
    <property type="component" value="Unassembled WGS sequence"/>
</dbReference>
<sequence>MSGFRRKMPVAVTAGPISIWMLIFILLPMLYILFISFMTRDVYGNIEYTFTLDNYKEMFQPLYLSVIGKSIKMAFITTVICLVVGYPLAYYIASKPSKTAAKLLMLVMIPYWTSSLVRLFSINQLGMPNGFINLILLKLGIISEPINFLFSDGIVIVGLLIAMLPFSVLPLYSSIEKLDKSLLEASKDLGAKPAKTFFKVTVPLTMPGIVGCVLLVFIPSLGMYYVPEMLGGGKVMLIGTLIKNQFLMTKNWPFGASLAILLILITLAMMWIYTRVGKLDDLEVC</sequence>
<keyword evidence="3 8" id="KW-0813">Transport</keyword>
<feature type="transmembrane region" description="Helical" evidence="8">
    <location>
        <begin position="103"/>
        <end position="121"/>
    </location>
</feature>
<dbReference type="GO" id="GO:0055085">
    <property type="term" value="P:transmembrane transport"/>
    <property type="evidence" value="ECO:0007669"/>
    <property type="project" value="InterPro"/>
</dbReference>
<dbReference type="CDD" id="cd06261">
    <property type="entry name" value="TM_PBP2"/>
    <property type="match status" value="1"/>
</dbReference>
<dbReference type="PROSITE" id="PS50928">
    <property type="entry name" value="ABC_TM1"/>
    <property type="match status" value="1"/>
</dbReference>
<evidence type="ECO:0000256" key="2">
    <source>
        <dbReference type="ARBA" id="ARBA00007069"/>
    </source>
</evidence>
<evidence type="ECO:0000256" key="1">
    <source>
        <dbReference type="ARBA" id="ARBA00004651"/>
    </source>
</evidence>
<keyword evidence="7 8" id="KW-0472">Membrane</keyword>
<dbReference type="InterPro" id="IPR000515">
    <property type="entry name" value="MetI-like"/>
</dbReference>
<feature type="transmembrane region" description="Helical" evidence="8">
    <location>
        <begin position="196"/>
        <end position="218"/>
    </location>
</feature>
<keyword evidence="4" id="KW-1003">Cell membrane</keyword>
<evidence type="ECO:0000256" key="7">
    <source>
        <dbReference type="ARBA" id="ARBA00023136"/>
    </source>
</evidence>
<feature type="transmembrane region" description="Helical" evidence="8">
    <location>
        <begin position="254"/>
        <end position="273"/>
    </location>
</feature>
<comment type="similarity">
    <text evidence="2">Belongs to the binding-protein-dependent transport system permease family. CysTW subfamily.</text>
</comment>
<dbReference type="InterPro" id="IPR035906">
    <property type="entry name" value="MetI-like_sf"/>
</dbReference>
<dbReference type="Pfam" id="PF00528">
    <property type="entry name" value="BPD_transp_1"/>
    <property type="match status" value="1"/>
</dbReference>
<keyword evidence="11" id="KW-1185">Reference proteome</keyword>
<feature type="transmembrane region" description="Helical" evidence="8">
    <location>
        <begin position="71"/>
        <end position="91"/>
    </location>
</feature>
<evidence type="ECO:0000256" key="4">
    <source>
        <dbReference type="ARBA" id="ARBA00022475"/>
    </source>
</evidence>
<protein>
    <submittedName>
        <fullName evidence="10">ABC transporter permease subunit</fullName>
    </submittedName>
</protein>
<dbReference type="SUPFAM" id="SSF161098">
    <property type="entry name" value="MetI-like"/>
    <property type="match status" value="1"/>
</dbReference>
<name>A0A923NIE5_9FIRM</name>
<gene>
    <name evidence="10" type="ORF">H9L42_01875</name>
</gene>